<dbReference type="GO" id="GO:0010181">
    <property type="term" value="F:FMN binding"/>
    <property type="evidence" value="ECO:0007669"/>
    <property type="project" value="InterPro"/>
</dbReference>
<sequence>MTAESPLRASPLGPEAARKLDDLVGLLSLDEAMWISGYLAGFAARSRPGAVPSAARTESVATEPLVILYGSQTGHSADLARHIEHRAIERGLAARAIDMASYPLPEVKALRHLLVVVSTYGEGDPPDSARGFHEFLMGRRAPRLAGAEFAVLGLGDSSFRHFCKTAREIDERLEALGAHRLTTRLDCDVDYEEVAEAWIEATLTAIAPHLTKVPVVAVATATVSSGGYDEANPFPAPLLDTIPITGRGSDKVVRHVELSLEGSGLVYQPGDALGVQPRNDPALVSELIETLRLDGDTVVAAGGRSERLATILERSREITLATSRFIDLYAEAAKSKKLKVLTRPDRRDDLEAYLKDRQIADIVREFPAKGLAPDAFVAMLRKLRPRLYSLASSPLAYPDEAHLTVGLVAFGSDEYPRRGVASGWLAERLGPEDTVPVFIAANEHFRLPDDPTRPILMIAAGTGVAPFRAFMQHREATGATGRTWLFFGDRHFRTDFLYQSEWQRLVKTGLLTRMEVAFSRDQAEKVYVQNRLIEHGREVFAWIEGGGHLYVCGAAATLGPAVESALIRILADHGGLRPEPAAEYLKRLQREGRYQRDVY</sequence>
<dbReference type="SUPFAM" id="SSF52343">
    <property type="entry name" value="Ferredoxin reductase-like, C-terminal NADP-linked domain"/>
    <property type="match status" value="1"/>
</dbReference>
<dbReference type="Gene3D" id="1.20.990.10">
    <property type="entry name" value="NADPH-cytochrome p450 Reductase, Chain A, domain 3"/>
    <property type="match status" value="1"/>
</dbReference>
<dbReference type="Gene3D" id="2.40.30.10">
    <property type="entry name" value="Translation factors"/>
    <property type="match status" value="1"/>
</dbReference>
<name>A0A1H6GPT5_MAGFU</name>
<evidence type="ECO:0000256" key="12">
    <source>
        <dbReference type="PIRSR" id="PIRSR000207-1"/>
    </source>
</evidence>
<comment type="catalytic activity">
    <reaction evidence="10 11">
        <text>hydrogen sulfide + 3 NADP(+) + 3 H2O = sulfite + 3 NADPH + 4 H(+)</text>
        <dbReference type="Rhea" id="RHEA:13801"/>
        <dbReference type="ChEBI" id="CHEBI:15377"/>
        <dbReference type="ChEBI" id="CHEBI:15378"/>
        <dbReference type="ChEBI" id="CHEBI:17359"/>
        <dbReference type="ChEBI" id="CHEBI:29919"/>
        <dbReference type="ChEBI" id="CHEBI:57783"/>
        <dbReference type="ChEBI" id="CHEBI:58349"/>
        <dbReference type="EC" id="1.8.1.2"/>
    </reaction>
</comment>
<dbReference type="GO" id="GO:0005829">
    <property type="term" value="C:cytosol"/>
    <property type="evidence" value="ECO:0007669"/>
    <property type="project" value="TreeGrafter"/>
</dbReference>
<evidence type="ECO:0000256" key="7">
    <source>
        <dbReference type="ARBA" id="ARBA00022982"/>
    </source>
</evidence>
<evidence type="ECO:0000256" key="3">
    <source>
        <dbReference type="ARBA" id="ARBA00022630"/>
    </source>
</evidence>
<organism evidence="15 16">
    <name type="scientific">Magnetospirillum fulvum</name>
    <name type="common">Rhodospirillum fulvum</name>
    <dbReference type="NCBI Taxonomy" id="1082"/>
    <lineage>
        <taxon>Bacteria</taxon>
        <taxon>Pseudomonadati</taxon>
        <taxon>Pseudomonadota</taxon>
        <taxon>Alphaproteobacteria</taxon>
        <taxon>Rhodospirillales</taxon>
        <taxon>Rhodospirillaceae</taxon>
        <taxon>Magnetospirillum</taxon>
    </lineage>
</organism>
<dbReference type="Gene3D" id="3.40.50.80">
    <property type="entry name" value="Nucleotide-binding domain of ferredoxin-NADP reductase (FNR) module"/>
    <property type="match status" value="1"/>
</dbReference>
<evidence type="ECO:0000259" key="13">
    <source>
        <dbReference type="PROSITE" id="PS50902"/>
    </source>
</evidence>
<feature type="binding site" evidence="12">
    <location>
        <begin position="404"/>
        <end position="406"/>
    </location>
    <ligand>
        <name>FAD</name>
        <dbReference type="ChEBI" id="CHEBI:57692"/>
    </ligand>
</feature>
<dbReference type="PROSITE" id="PS50902">
    <property type="entry name" value="FLAVODOXIN_LIKE"/>
    <property type="match status" value="1"/>
</dbReference>
<dbReference type="InterPro" id="IPR001709">
    <property type="entry name" value="Flavoprot_Pyr_Nucl_cyt_Rdtase"/>
</dbReference>
<dbReference type="PANTHER" id="PTHR19384">
    <property type="entry name" value="NITRIC OXIDE SYNTHASE-RELATED"/>
    <property type="match status" value="1"/>
</dbReference>
<dbReference type="PIRSF" id="PIRSF000207">
    <property type="entry name" value="SiR-FP_CysJ"/>
    <property type="match status" value="1"/>
</dbReference>
<comment type="pathway">
    <text evidence="11">Sulfur metabolism; hydrogen sulfide biosynthesis; hydrogen sulfide from sulfite (NADPH route): step 1/1.</text>
</comment>
<evidence type="ECO:0000256" key="11">
    <source>
        <dbReference type="PIRNR" id="PIRNR000207"/>
    </source>
</evidence>
<reference evidence="16" key="1">
    <citation type="submission" date="2016-10" db="EMBL/GenBank/DDBJ databases">
        <authorList>
            <person name="Varghese N."/>
            <person name="Submissions S."/>
        </authorList>
    </citation>
    <scope>NUCLEOTIDE SEQUENCE [LARGE SCALE GENOMIC DNA]</scope>
    <source>
        <strain evidence="16">DSM 13234</strain>
    </source>
</reference>
<dbReference type="PRINTS" id="PR00369">
    <property type="entry name" value="FLAVODOXIN"/>
</dbReference>
<keyword evidence="16" id="KW-1185">Reference proteome</keyword>
<keyword evidence="8 11" id="KW-0560">Oxidoreductase</keyword>
<evidence type="ECO:0000313" key="15">
    <source>
        <dbReference type="EMBL" id="SEH25266.1"/>
    </source>
</evidence>
<protein>
    <recommendedName>
        <fullName evidence="11">Sulfite reductase [NADPH] flavoprotein alpha-component</fullName>
        <shortName evidence="11">SiR-FP</shortName>
        <ecNumber evidence="11">1.8.1.2</ecNumber>
    </recommendedName>
</protein>
<dbReference type="InterPro" id="IPR039261">
    <property type="entry name" value="FNR_nucleotide-bd"/>
</dbReference>
<dbReference type="InterPro" id="IPR010199">
    <property type="entry name" value="CysJ"/>
</dbReference>
<feature type="binding site" evidence="12">
    <location>
        <begin position="419"/>
        <end position="422"/>
    </location>
    <ligand>
        <name>FAD</name>
        <dbReference type="ChEBI" id="CHEBI:57692"/>
    </ligand>
</feature>
<keyword evidence="1 11" id="KW-0813">Transport</keyword>
<keyword evidence="2 11" id="KW-0028">Amino-acid biosynthesis</keyword>
<dbReference type="AlphaFoldDB" id="A0A1H6GPT5"/>
<evidence type="ECO:0000256" key="8">
    <source>
        <dbReference type="ARBA" id="ARBA00023002"/>
    </source>
</evidence>
<evidence type="ECO:0000256" key="6">
    <source>
        <dbReference type="ARBA" id="ARBA00022857"/>
    </source>
</evidence>
<dbReference type="SUPFAM" id="SSF52218">
    <property type="entry name" value="Flavoproteins"/>
    <property type="match status" value="1"/>
</dbReference>
<dbReference type="InterPro" id="IPR001094">
    <property type="entry name" value="Flavdoxin-like"/>
</dbReference>
<evidence type="ECO:0000256" key="10">
    <source>
        <dbReference type="ARBA" id="ARBA00052219"/>
    </source>
</evidence>
<comment type="function">
    <text evidence="11">Component of the sulfite reductase complex that catalyzes the 6-electron reduction of sulfite to sulfide. This is one of several activities required for the biosynthesis of L-cysteine from sulfate. The flavoprotein component catalyzes the electron flow from NADPH -&gt; FAD -&gt; FMN to the hemoprotein component.</text>
</comment>
<dbReference type="InterPro" id="IPR029039">
    <property type="entry name" value="Flavoprotein-like_sf"/>
</dbReference>
<dbReference type="EC" id="1.8.1.2" evidence="11"/>
<dbReference type="Proteomes" id="UP000182983">
    <property type="component" value="Unassembled WGS sequence"/>
</dbReference>
<evidence type="ECO:0000256" key="2">
    <source>
        <dbReference type="ARBA" id="ARBA00022605"/>
    </source>
</evidence>
<feature type="domain" description="FAD-binding FR-type" evidence="14">
    <location>
        <begin position="231"/>
        <end position="448"/>
    </location>
</feature>
<dbReference type="GO" id="GO:0050660">
    <property type="term" value="F:flavin adenine dinucleotide binding"/>
    <property type="evidence" value="ECO:0007669"/>
    <property type="project" value="InterPro"/>
</dbReference>
<keyword evidence="5 11" id="KW-0274">FAD</keyword>
<dbReference type="CDD" id="cd06199">
    <property type="entry name" value="SiR"/>
    <property type="match status" value="1"/>
</dbReference>
<dbReference type="Pfam" id="PF00258">
    <property type="entry name" value="Flavodoxin_1"/>
    <property type="match status" value="1"/>
</dbReference>
<dbReference type="GO" id="GO:0019344">
    <property type="term" value="P:cysteine biosynthetic process"/>
    <property type="evidence" value="ECO:0007669"/>
    <property type="project" value="UniProtKB-KW"/>
</dbReference>
<evidence type="ECO:0000256" key="9">
    <source>
        <dbReference type="ARBA" id="ARBA00023192"/>
    </source>
</evidence>
<proteinExistence type="predicted"/>
<feature type="binding site" evidence="12">
    <location>
        <position position="599"/>
    </location>
    <ligand>
        <name>FAD</name>
        <dbReference type="ChEBI" id="CHEBI:57692"/>
    </ligand>
</feature>
<dbReference type="Pfam" id="PF00667">
    <property type="entry name" value="FAD_binding_1"/>
    <property type="match status" value="1"/>
</dbReference>
<dbReference type="SUPFAM" id="SSF63380">
    <property type="entry name" value="Riboflavin synthase domain-like"/>
    <property type="match status" value="1"/>
</dbReference>
<keyword evidence="9 11" id="KW-0198">Cysteine biosynthesis</keyword>
<feature type="binding site" evidence="12">
    <location>
        <begin position="154"/>
        <end position="163"/>
    </location>
    <ligand>
        <name>FMN</name>
        <dbReference type="ChEBI" id="CHEBI:58210"/>
    </ligand>
</feature>
<feature type="binding site" evidence="12">
    <location>
        <position position="319"/>
    </location>
    <ligand>
        <name>FAD</name>
        <dbReference type="ChEBI" id="CHEBI:57692"/>
    </ligand>
</feature>
<dbReference type="InterPro" id="IPR017927">
    <property type="entry name" value="FAD-bd_FR_type"/>
</dbReference>
<feature type="binding site" evidence="12">
    <location>
        <begin position="386"/>
        <end position="389"/>
    </location>
    <ligand>
        <name>FAD</name>
        <dbReference type="ChEBI" id="CHEBI:57692"/>
    </ligand>
</feature>
<comment type="cofactor">
    <cofactor evidence="11 12">
        <name>FMN</name>
        <dbReference type="ChEBI" id="CHEBI:58210"/>
    </cofactor>
    <text evidence="11 12">Binds 1 FMN per subunit.</text>
</comment>
<dbReference type="OrthoDB" id="9791166at2"/>
<dbReference type="GO" id="GO:0004783">
    <property type="term" value="F:sulfite reductase (NADPH) activity"/>
    <property type="evidence" value="ECO:0007669"/>
    <property type="project" value="UniProtKB-EC"/>
</dbReference>
<dbReference type="PROSITE" id="PS51384">
    <property type="entry name" value="FAD_FR"/>
    <property type="match status" value="1"/>
</dbReference>
<dbReference type="NCBIfam" id="TIGR01931">
    <property type="entry name" value="cysJ"/>
    <property type="match status" value="1"/>
</dbReference>
<dbReference type="FunFam" id="3.40.50.80:FF:000001">
    <property type="entry name" value="NADPH--cytochrome P450 reductase 1"/>
    <property type="match status" value="1"/>
</dbReference>
<keyword evidence="6 11" id="KW-0521">NADP</keyword>
<keyword evidence="4 11" id="KW-0288">FMN</keyword>
<evidence type="ECO:0000313" key="16">
    <source>
        <dbReference type="Proteomes" id="UP000182983"/>
    </source>
</evidence>
<feature type="binding site" evidence="12">
    <location>
        <begin position="525"/>
        <end position="529"/>
    </location>
    <ligand>
        <name>NADP(+)</name>
        <dbReference type="ChEBI" id="CHEBI:58349"/>
    </ligand>
</feature>
<dbReference type="Gene3D" id="3.40.50.360">
    <property type="match status" value="1"/>
</dbReference>
<accession>A0A1H6GPT5</accession>
<dbReference type="Pfam" id="PF00175">
    <property type="entry name" value="NAD_binding_1"/>
    <property type="match status" value="1"/>
</dbReference>
<evidence type="ECO:0000256" key="4">
    <source>
        <dbReference type="ARBA" id="ARBA00022643"/>
    </source>
</evidence>
<dbReference type="InterPro" id="IPR003097">
    <property type="entry name" value="CysJ-like_FAD-binding"/>
</dbReference>
<keyword evidence="3 11" id="KW-0285">Flavoprotein</keyword>
<dbReference type="InterPro" id="IPR023173">
    <property type="entry name" value="NADPH_Cyt_P450_Rdtase_alpha"/>
</dbReference>
<keyword evidence="7 11" id="KW-0249">Electron transport</keyword>
<evidence type="ECO:0000259" key="14">
    <source>
        <dbReference type="PROSITE" id="PS51384"/>
    </source>
</evidence>
<dbReference type="UniPathway" id="UPA00140">
    <property type="reaction ID" value="UER00207"/>
</dbReference>
<evidence type="ECO:0000256" key="5">
    <source>
        <dbReference type="ARBA" id="ARBA00022827"/>
    </source>
</evidence>
<comment type="subunit">
    <text evidence="11">Alpha(8)-beta(8). The alpha component is a flavoprotein, the beta component is a hemoprotein.</text>
</comment>
<dbReference type="PANTHER" id="PTHR19384:SF128">
    <property type="entry name" value="NADPH OXIDOREDUCTASE A"/>
    <property type="match status" value="1"/>
</dbReference>
<comment type="cofactor">
    <cofactor evidence="11 12">
        <name>FAD</name>
        <dbReference type="ChEBI" id="CHEBI:57692"/>
    </cofactor>
    <text evidence="11 12">Binds 1 FAD per subunit.</text>
</comment>
<evidence type="ECO:0000256" key="1">
    <source>
        <dbReference type="ARBA" id="ARBA00022448"/>
    </source>
</evidence>
<dbReference type="InterPro" id="IPR001433">
    <property type="entry name" value="OxRdtase_FAD/NAD-bd"/>
</dbReference>
<gene>
    <name evidence="15" type="ORF">SAMN04244559_00162</name>
</gene>
<feature type="domain" description="Flavodoxin-like" evidence="13">
    <location>
        <begin position="65"/>
        <end position="203"/>
    </location>
</feature>
<dbReference type="RefSeq" id="WP_074764572.1">
    <property type="nucleotide sequence ID" value="NZ_FNWO01000001.1"/>
</dbReference>
<feature type="binding site" evidence="12">
    <location>
        <begin position="118"/>
        <end position="121"/>
    </location>
    <ligand>
        <name>FMN</name>
        <dbReference type="ChEBI" id="CHEBI:58210"/>
    </ligand>
</feature>
<dbReference type="GO" id="GO:0070814">
    <property type="term" value="P:hydrogen sulfide biosynthetic process"/>
    <property type="evidence" value="ECO:0007669"/>
    <property type="project" value="UniProtKB-UniPathway"/>
</dbReference>
<dbReference type="EMBL" id="FNWO01000001">
    <property type="protein sequence ID" value="SEH25266.1"/>
    <property type="molecule type" value="Genomic_DNA"/>
</dbReference>
<feature type="binding site" evidence="12">
    <location>
        <begin position="519"/>
        <end position="520"/>
    </location>
    <ligand>
        <name>NADP(+)</name>
        <dbReference type="ChEBI" id="CHEBI:58349"/>
    </ligand>
</feature>
<dbReference type="PRINTS" id="PR00371">
    <property type="entry name" value="FPNCR"/>
</dbReference>
<dbReference type="InterPro" id="IPR008254">
    <property type="entry name" value="Flavodoxin/NO_synth"/>
</dbReference>
<dbReference type="InterPro" id="IPR017938">
    <property type="entry name" value="Riboflavin_synthase-like_b-brl"/>
</dbReference>